<comment type="caution">
    <text evidence="1">The sequence shown here is derived from an EMBL/GenBank/DDBJ whole genome shotgun (WGS) entry which is preliminary data.</text>
</comment>
<protein>
    <submittedName>
        <fullName evidence="1">WGS project CBMI000000000 data, contig CS3069_c004731</fullName>
    </submittedName>
</protein>
<dbReference type="AlphaFoldDB" id="A0A090N642"/>
<gene>
    <name evidence="1" type="ORF">BN850_0128440</name>
</gene>
<accession>A0A090N642</accession>
<evidence type="ECO:0000313" key="1">
    <source>
        <dbReference type="EMBL" id="CEG05626.1"/>
    </source>
</evidence>
<dbReference type="EMBL" id="CBMI010004727">
    <property type="protein sequence ID" value="CEG05626.1"/>
    <property type="molecule type" value="Genomic_DNA"/>
</dbReference>
<sequence>MLPLPKETSLVNPFQASNECFLILGDYWENDERNKDLRETWDEGTVAEKFRGSPACDHCKELLTNKPRQAWSRLVRHVSRQPTNRPLSHQCEFIYEWPLYILKRRWAKPPGFLARLLRPILVHTLHHSSEGSDVSDGYFM</sequence>
<organism evidence="1">
    <name type="scientific">Fusarium clavum</name>
    <dbReference type="NCBI Taxonomy" id="2594811"/>
    <lineage>
        <taxon>Eukaryota</taxon>
        <taxon>Fungi</taxon>
        <taxon>Dikarya</taxon>
        <taxon>Ascomycota</taxon>
        <taxon>Pezizomycotina</taxon>
        <taxon>Sordariomycetes</taxon>
        <taxon>Hypocreomycetidae</taxon>
        <taxon>Hypocreales</taxon>
        <taxon>Nectriaceae</taxon>
        <taxon>Fusarium</taxon>
        <taxon>Fusarium incarnatum-equiseti species complex</taxon>
    </lineage>
</organism>
<name>A0A090N642_9HYPO</name>
<reference evidence="1" key="1">
    <citation type="submission" date="2013-05" db="EMBL/GenBank/DDBJ databases">
        <title>Draft genome sequences of six wheat associated Fusarium spp. isolates.</title>
        <authorList>
            <person name="Moolhuijzen P.M."/>
            <person name="Manners J.M."/>
            <person name="Wilcox S."/>
            <person name="Bellgard M.I."/>
            <person name="Gardiner D.M."/>
        </authorList>
    </citation>
    <scope>NUCLEOTIDE SEQUENCE</scope>
    <source>
        <strain evidence="1">CS3069</strain>
    </source>
</reference>
<proteinExistence type="predicted"/>